<protein>
    <submittedName>
        <fullName evidence="1">Uncharacterized protein</fullName>
    </submittedName>
</protein>
<evidence type="ECO:0000313" key="2">
    <source>
        <dbReference type="Proteomes" id="UP000633509"/>
    </source>
</evidence>
<accession>A0ABR9LZ15</accession>
<dbReference type="EMBL" id="JADBEK010000001">
    <property type="protein sequence ID" value="MBE1585887.1"/>
    <property type="molecule type" value="Genomic_DNA"/>
</dbReference>
<comment type="caution">
    <text evidence="1">The sequence shown here is derived from an EMBL/GenBank/DDBJ whole genome shotgun (WGS) entry which is preliminary data.</text>
</comment>
<evidence type="ECO:0000313" key="1">
    <source>
        <dbReference type="EMBL" id="MBE1585887.1"/>
    </source>
</evidence>
<reference evidence="1 2" key="1">
    <citation type="submission" date="2020-10" db="EMBL/GenBank/DDBJ databases">
        <title>Sequencing the genomes of 1000 actinobacteria strains.</title>
        <authorList>
            <person name="Klenk H.-P."/>
        </authorList>
    </citation>
    <scope>NUCLEOTIDE SEQUENCE [LARGE SCALE GENOMIC DNA]</scope>
    <source>
        <strain evidence="1 2">DSM 43173</strain>
    </source>
</reference>
<sequence>MLLAVIEEFGDAKAIKGLRDEGKIYARPDFGSFVGPEPDDEN</sequence>
<proteinExistence type="predicted"/>
<organism evidence="1 2">
    <name type="scientific">Nonomuraea angiospora</name>
    <dbReference type="NCBI Taxonomy" id="46172"/>
    <lineage>
        <taxon>Bacteria</taxon>
        <taxon>Bacillati</taxon>
        <taxon>Actinomycetota</taxon>
        <taxon>Actinomycetes</taxon>
        <taxon>Streptosporangiales</taxon>
        <taxon>Streptosporangiaceae</taxon>
        <taxon>Nonomuraea</taxon>
    </lineage>
</organism>
<dbReference type="Proteomes" id="UP000633509">
    <property type="component" value="Unassembled WGS sequence"/>
</dbReference>
<dbReference type="RefSeq" id="WP_264085993.1">
    <property type="nucleotide sequence ID" value="NZ_JADBEK010000001.1"/>
</dbReference>
<gene>
    <name evidence="1" type="ORF">H4W80_004145</name>
</gene>
<keyword evidence="2" id="KW-1185">Reference proteome</keyword>
<name>A0ABR9LZ15_9ACTN</name>